<dbReference type="Pfam" id="PF00582">
    <property type="entry name" value="Usp"/>
    <property type="match status" value="1"/>
</dbReference>
<dbReference type="RefSeq" id="WP_153446264.1">
    <property type="nucleotide sequence ID" value="NZ_CP045699.1"/>
</dbReference>
<name>A0A5Q0TE01_9VIBR</name>
<keyword evidence="4 5" id="KW-0963">Cytoplasm</keyword>
<evidence type="ECO:0000313" key="8">
    <source>
        <dbReference type="Proteomes" id="UP000348942"/>
    </source>
</evidence>
<dbReference type="AlphaFoldDB" id="A0A5Q0TE01"/>
<evidence type="ECO:0000256" key="3">
    <source>
        <dbReference type="ARBA" id="ARBA00011738"/>
    </source>
</evidence>
<comment type="subunit">
    <text evidence="3">Homodimer.</text>
</comment>
<dbReference type="InterPro" id="IPR006015">
    <property type="entry name" value="Universal_stress_UspA"/>
</dbReference>
<evidence type="ECO:0000256" key="5">
    <source>
        <dbReference type="PIRNR" id="PIRNR006276"/>
    </source>
</evidence>
<evidence type="ECO:0000256" key="2">
    <source>
        <dbReference type="ARBA" id="ARBA00008791"/>
    </source>
</evidence>
<feature type="domain" description="UspA" evidence="6">
    <location>
        <begin position="4"/>
        <end position="141"/>
    </location>
</feature>
<dbReference type="Proteomes" id="UP000348942">
    <property type="component" value="Chromosome 1"/>
</dbReference>
<dbReference type="PIRSF" id="PIRSF006276">
    <property type="entry name" value="UspA"/>
    <property type="match status" value="1"/>
</dbReference>
<evidence type="ECO:0000256" key="1">
    <source>
        <dbReference type="ARBA" id="ARBA00004496"/>
    </source>
</evidence>
<evidence type="ECO:0000256" key="4">
    <source>
        <dbReference type="ARBA" id="ARBA00022490"/>
    </source>
</evidence>
<sequence>MMKYQNIMLAVDLTSDSKELVKRAEEIAMLHQAKLNLIHIDPNFLDTYDGVIDINTDEFQDRVHHESVVEIKNMLAESNVMVDKYLVSTGAIEDEIIQAVSAYNIDLVMMGHHKSSLLRQVLLSPSEPLVREMPCDLLFIKL</sequence>
<gene>
    <name evidence="7" type="ORF">GFB47_02410</name>
</gene>
<evidence type="ECO:0000313" key="7">
    <source>
        <dbReference type="EMBL" id="QGA64366.1"/>
    </source>
</evidence>
<dbReference type="PANTHER" id="PTHR46268">
    <property type="entry name" value="STRESS RESPONSE PROTEIN NHAX"/>
    <property type="match status" value="1"/>
</dbReference>
<dbReference type="PANTHER" id="PTHR46268:SF23">
    <property type="entry name" value="UNIVERSAL STRESS PROTEIN A-RELATED"/>
    <property type="match status" value="1"/>
</dbReference>
<dbReference type="Gene3D" id="3.40.50.620">
    <property type="entry name" value="HUPs"/>
    <property type="match status" value="1"/>
</dbReference>
<keyword evidence="8" id="KW-1185">Reference proteome</keyword>
<protein>
    <recommendedName>
        <fullName evidence="5">Universal stress protein</fullName>
    </recommendedName>
</protein>
<comment type="similarity">
    <text evidence="2 5">Belongs to the universal stress protein A family.</text>
</comment>
<accession>A0A5Q0TE01</accession>
<reference evidence="7 8" key="1">
    <citation type="submission" date="2019-10" db="EMBL/GenBank/DDBJ databases">
        <title>Vibrio sp. nov., isolated from Coralline algae surface.</title>
        <authorList>
            <person name="Geng Y."/>
            <person name="Zhang X."/>
        </authorList>
    </citation>
    <scope>NUCLEOTIDE SEQUENCE [LARGE SCALE GENOMIC DNA]</scope>
    <source>
        <strain evidence="7 8">SM1977</strain>
    </source>
</reference>
<dbReference type="InterPro" id="IPR014729">
    <property type="entry name" value="Rossmann-like_a/b/a_fold"/>
</dbReference>
<comment type="subcellular location">
    <subcellularLocation>
        <location evidence="1 5">Cytoplasm</location>
    </subcellularLocation>
</comment>
<dbReference type="SUPFAM" id="SSF52402">
    <property type="entry name" value="Adenine nucleotide alpha hydrolases-like"/>
    <property type="match status" value="1"/>
</dbReference>
<dbReference type="PRINTS" id="PR01438">
    <property type="entry name" value="UNVRSLSTRESS"/>
</dbReference>
<evidence type="ECO:0000259" key="6">
    <source>
        <dbReference type="Pfam" id="PF00582"/>
    </source>
</evidence>
<dbReference type="GO" id="GO:0005737">
    <property type="term" value="C:cytoplasm"/>
    <property type="evidence" value="ECO:0007669"/>
    <property type="project" value="UniProtKB-SubCell"/>
</dbReference>
<proteinExistence type="inferred from homology"/>
<organism evidence="7 8">
    <name type="scientific">Vibrio algicola</name>
    <dbReference type="NCBI Taxonomy" id="2662262"/>
    <lineage>
        <taxon>Bacteria</taxon>
        <taxon>Pseudomonadati</taxon>
        <taxon>Pseudomonadota</taxon>
        <taxon>Gammaproteobacteria</taxon>
        <taxon>Vibrionales</taxon>
        <taxon>Vibrionaceae</taxon>
        <taxon>Vibrio</taxon>
    </lineage>
</organism>
<dbReference type="EMBL" id="CP045699">
    <property type="protein sequence ID" value="QGA64366.1"/>
    <property type="molecule type" value="Genomic_DNA"/>
</dbReference>
<dbReference type="InterPro" id="IPR006016">
    <property type="entry name" value="UspA"/>
</dbReference>